<gene>
    <name evidence="2" type="ORF">E2C01_075620</name>
</gene>
<feature type="transmembrane region" description="Helical" evidence="1">
    <location>
        <begin position="76"/>
        <end position="96"/>
    </location>
</feature>
<evidence type="ECO:0000313" key="3">
    <source>
        <dbReference type="Proteomes" id="UP000324222"/>
    </source>
</evidence>
<organism evidence="2 3">
    <name type="scientific">Portunus trituberculatus</name>
    <name type="common">Swimming crab</name>
    <name type="synonym">Neptunus trituberculatus</name>
    <dbReference type="NCBI Taxonomy" id="210409"/>
    <lineage>
        <taxon>Eukaryota</taxon>
        <taxon>Metazoa</taxon>
        <taxon>Ecdysozoa</taxon>
        <taxon>Arthropoda</taxon>
        <taxon>Crustacea</taxon>
        <taxon>Multicrustacea</taxon>
        <taxon>Malacostraca</taxon>
        <taxon>Eumalacostraca</taxon>
        <taxon>Eucarida</taxon>
        <taxon>Decapoda</taxon>
        <taxon>Pleocyemata</taxon>
        <taxon>Brachyura</taxon>
        <taxon>Eubrachyura</taxon>
        <taxon>Portunoidea</taxon>
        <taxon>Portunidae</taxon>
        <taxon>Portuninae</taxon>
        <taxon>Portunus</taxon>
    </lineage>
</organism>
<evidence type="ECO:0000313" key="2">
    <source>
        <dbReference type="EMBL" id="MPC81020.1"/>
    </source>
</evidence>
<evidence type="ECO:0000256" key="1">
    <source>
        <dbReference type="SAM" id="Phobius"/>
    </source>
</evidence>
<reference evidence="2 3" key="1">
    <citation type="submission" date="2019-05" db="EMBL/GenBank/DDBJ databases">
        <title>Another draft genome of Portunus trituberculatus and its Hox gene families provides insights of decapod evolution.</title>
        <authorList>
            <person name="Jeong J.-H."/>
            <person name="Song I."/>
            <person name="Kim S."/>
            <person name="Choi T."/>
            <person name="Kim D."/>
            <person name="Ryu S."/>
            <person name="Kim W."/>
        </authorList>
    </citation>
    <scope>NUCLEOTIDE SEQUENCE [LARGE SCALE GENOMIC DNA]</scope>
    <source>
        <tissue evidence="2">Muscle</tissue>
    </source>
</reference>
<dbReference type="Proteomes" id="UP000324222">
    <property type="component" value="Unassembled WGS sequence"/>
</dbReference>
<name>A0A5B7I921_PORTR</name>
<dbReference type="EMBL" id="VSRR010055693">
    <property type="protein sequence ID" value="MPC81020.1"/>
    <property type="molecule type" value="Genomic_DNA"/>
</dbReference>
<proteinExistence type="predicted"/>
<keyword evidence="1" id="KW-1133">Transmembrane helix</keyword>
<protein>
    <submittedName>
        <fullName evidence="2">Uncharacterized protein</fullName>
    </submittedName>
</protein>
<dbReference type="AlphaFoldDB" id="A0A5B7I921"/>
<keyword evidence="1" id="KW-0472">Membrane</keyword>
<sequence length="104" mass="11627">MSCRHVTARQGTGPSRTPRRVGSLFTSEASFMTPVFAARPWGGTPALPHAVTYRLAQHLARLLHTAISVTRWTVSALYKVLYLYVVFFTPASRFMLRVKGFVLS</sequence>
<accession>A0A5B7I921</accession>
<comment type="caution">
    <text evidence="2">The sequence shown here is derived from an EMBL/GenBank/DDBJ whole genome shotgun (WGS) entry which is preliminary data.</text>
</comment>
<keyword evidence="1" id="KW-0812">Transmembrane</keyword>
<keyword evidence="3" id="KW-1185">Reference proteome</keyword>